<dbReference type="Gene3D" id="3.30.160.60">
    <property type="entry name" value="Classic Zinc Finger"/>
    <property type="match status" value="1"/>
</dbReference>
<evidence type="ECO:0000256" key="8">
    <source>
        <dbReference type="SAM" id="MobiDB-lite"/>
    </source>
</evidence>
<evidence type="ECO:0000256" key="5">
    <source>
        <dbReference type="ARBA" id="ARBA00022833"/>
    </source>
</evidence>
<dbReference type="Gene3D" id="3.30.1490.490">
    <property type="match status" value="1"/>
</dbReference>
<dbReference type="Proteomes" id="UP001515500">
    <property type="component" value="Chromosome 26"/>
</dbReference>
<dbReference type="GeneID" id="120253046"/>
<keyword evidence="5" id="KW-0862">Zinc</keyword>
<dbReference type="GO" id="GO:0005730">
    <property type="term" value="C:nucleolus"/>
    <property type="evidence" value="ECO:0007669"/>
    <property type="project" value="TreeGrafter"/>
</dbReference>
<evidence type="ECO:0000256" key="1">
    <source>
        <dbReference type="ARBA" id="ARBA00004123"/>
    </source>
</evidence>
<evidence type="ECO:0000256" key="6">
    <source>
        <dbReference type="ARBA" id="ARBA00023242"/>
    </source>
</evidence>
<feature type="region of interest" description="Disordered" evidence="8">
    <location>
        <begin position="57"/>
        <end position="84"/>
    </location>
</feature>
<dbReference type="AlphaFoldDB" id="A0AB40AR47"/>
<evidence type="ECO:0000256" key="3">
    <source>
        <dbReference type="ARBA" id="ARBA00022737"/>
    </source>
</evidence>
<keyword evidence="4 7" id="KW-0863">Zinc-finger</keyword>
<comment type="subcellular location">
    <subcellularLocation>
        <location evidence="1">Nucleus</location>
    </subcellularLocation>
</comment>
<organism evidence="10 11">
    <name type="scientific">Dioscorea cayennensis subsp. rotundata</name>
    <name type="common">White Guinea yam</name>
    <name type="synonym">Dioscorea rotundata</name>
    <dbReference type="NCBI Taxonomy" id="55577"/>
    <lineage>
        <taxon>Eukaryota</taxon>
        <taxon>Viridiplantae</taxon>
        <taxon>Streptophyta</taxon>
        <taxon>Embryophyta</taxon>
        <taxon>Tracheophyta</taxon>
        <taxon>Spermatophyta</taxon>
        <taxon>Magnoliopsida</taxon>
        <taxon>Liliopsida</taxon>
        <taxon>Dioscoreales</taxon>
        <taxon>Dioscoreaceae</taxon>
        <taxon>Dioscorea</taxon>
    </lineage>
</organism>
<keyword evidence="10" id="KW-1185">Reference proteome</keyword>
<dbReference type="RefSeq" id="XP_039117229.1">
    <property type="nucleotide sequence ID" value="XM_039261295.1"/>
</dbReference>
<evidence type="ECO:0000259" key="9">
    <source>
        <dbReference type="SMART" id="SM00451"/>
    </source>
</evidence>
<feature type="compositionally biased region" description="Basic and acidic residues" evidence="8">
    <location>
        <begin position="150"/>
        <end position="169"/>
    </location>
</feature>
<dbReference type="GO" id="GO:0000122">
    <property type="term" value="P:negative regulation of transcription by RNA polymerase II"/>
    <property type="evidence" value="ECO:0007669"/>
    <property type="project" value="TreeGrafter"/>
</dbReference>
<dbReference type="InterPro" id="IPR036236">
    <property type="entry name" value="Znf_C2H2_sf"/>
</dbReference>
<dbReference type="GO" id="GO:0003677">
    <property type="term" value="F:DNA binding"/>
    <property type="evidence" value="ECO:0007669"/>
    <property type="project" value="InterPro"/>
</dbReference>
<evidence type="ECO:0000256" key="4">
    <source>
        <dbReference type="ARBA" id="ARBA00022771"/>
    </source>
</evidence>
<dbReference type="Pfam" id="PF08790">
    <property type="entry name" value="zf-LYAR"/>
    <property type="match status" value="1"/>
</dbReference>
<dbReference type="GO" id="GO:0006364">
    <property type="term" value="P:rRNA processing"/>
    <property type="evidence" value="ECO:0007669"/>
    <property type="project" value="TreeGrafter"/>
</dbReference>
<sequence length="329" mass="36995">MVWFQCEDCGENLKKPKLPNHFRICSAFKLSCIDCGKVFDQQSVQSHTQCISEAEKYGPKDQGKASHIAQPKPNKGKQQPEVDVNVGLSSHPPWFCSLCNTNTTSKQTLLLHADGKKHRAKARAFHAAQNQTKQTEDPNPKENGVSSDTQKVESVEANGSEKPDVLKQKEPISKVTDMIATEGGKQSLSKRKRDSTLAYAGQTQGVAGTNGTVTQAEHEEDSQCQRKIKKHTNGMKFCENKMDQLDHMEEPPNHKIKWKKLVKSTLKTNPDRAMKIKKLQKLVIKELQDSGVTVDKAQLQEMLMNKIKSSSQFVIDDKRIRLMERTEQS</sequence>
<dbReference type="PANTHER" id="PTHR13100:SF10">
    <property type="entry name" value="CELL GROWTH-REGULATING NUCLEOLAR PROTEIN"/>
    <property type="match status" value="1"/>
</dbReference>
<dbReference type="InterPro" id="IPR014898">
    <property type="entry name" value="Znf_C2H2_LYAR"/>
</dbReference>
<protein>
    <submittedName>
        <fullName evidence="11">UBP1-associated proteins 1C</fullName>
    </submittedName>
</protein>
<evidence type="ECO:0000256" key="2">
    <source>
        <dbReference type="ARBA" id="ARBA00022723"/>
    </source>
</evidence>
<dbReference type="SMART" id="SM00451">
    <property type="entry name" value="ZnF_U1"/>
    <property type="match status" value="1"/>
</dbReference>
<dbReference type="InterPro" id="IPR058719">
    <property type="entry name" value="WHD_LYAR"/>
</dbReference>
<dbReference type="PROSITE" id="PS51804">
    <property type="entry name" value="ZF_C2HC_LYAR"/>
    <property type="match status" value="2"/>
</dbReference>
<dbReference type="FunFam" id="3.30.160.60:FF:001583">
    <property type="entry name" value="UBP1-associated proteins 1C"/>
    <property type="match status" value="1"/>
</dbReference>
<feature type="region of interest" description="Disordered" evidence="8">
    <location>
        <begin position="120"/>
        <end position="169"/>
    </location>
</feature>
<keyword evidence="3" id="KW-0677">Repeat</keyword>
<dbReference type="SUPFAM" id="SSF57667">
    <property type="entry name" value="beta-beta-alpha zinc fingers"/>
    <property type="match status" value="3"/>
</dbReference>
<dbReference type="InterPro" id="IPR013087">
    <property type="entry name" value="Znf_C2H2_type"/>
</dbReference>
<name>A0AB40AR47_DIOCR</name>
<gene>
    <name evidence="11" type="primary">LOC120253046</name>
</gene>
<evidence type="ECO:0000313" key="11">
    <source>
        <dbReference type="RefSeq" id="XP_039117229.1"/>
    </source>
</evidence>
<dbReference type="PANTHER" id="PTHR13100">
    <property type="entry name" value="CELL GROWTH-REGULATING NUCLEOLAR PROTEIN LYAR"/>
    <property type="match status" value="1"/>
</dbReference>
<dbReference type="InterPro" id="IPR003604">
    <property type="entry name" value="Matrin/U1-like-C_Znf_C2H2"/>
</dbReference>
<proteinExistence type="predicted"/>
<keyword evidence="2" id="KW-0479">Metal-binding</keyword>
<dbReference type="FunFam" id="3.30.1490.490:FF:000001">
    <property type="entry name" value="cell growth-regulating nucleolar protein-like"/>
    <property type="match status" value="1"/>
</dbReference>
<feature type="domain" description="U1-type" evidence="9">
    <location>
        <begin position="91"/>
        <end position="125"/>
    </location>
</feature>
<evidence type="ECO:0000313" key="10">
    <source>
        <dbReference type="Proteomes" id="UP001515500"/>
    </source>
</evidence>
<reference evidence="11" key="1">
    <citation type="submission" date="2025-08" db="UniProtKB">
        <authorList>
            <consortium name="RefSeq"/>
        </authorList>
    </citation>
    <scope>IDENTIFICATION</scope>
</reference>
<dbReference type="InterPro" id="IPR039999">
    <property type="entry name" value="LYAR"/>
</dbReference>
<keyword evidence="6" id="KW-0539">Nucleus</keyword>
<dbReference type="Pfam" id="PF25879">
    <property type="entry name" value="WHD_LYAR"/>
    <property type="match status" value="1"/>
</dbReference>
<accession>A0AB40AR47</accession>
<dbReference type="GO" id="GO:0008270">
    <property type="term" value="F:zinc ion binding"/>
    <property type="evidence" value="ECO:0007669"/>
    <property type="project" value="UniProtKB-KW"/>
</dbReference>
<evidence type="ECO:0000256" key="7">
    <source>
        <dbReference type="PROSITE-ProRule" id="PRU01145"/>
    </source>
</evidence>
<dbReference type="Pfam" id="PF12874">
    <property type="entry name" value="zf-met"/>
    <property type="match status" value="1"/>
</dbReference>